<dbReference type="GO" id="GO:0008168">
    <property type="term" value="F:methyltransferase activity"/>
    <property type="evidence" value="ECO:0007669"/>
    <property type="project" value="InterPro"/>
</dbReference>
<sequence>MPGTMQVPVGASDDDTRDDHGLDGMGSLFISADGIDNSAPREPRTVVVEYLIEHCPQDGENPAGDQFFQEQRRTATEPSMNQEKYFFRLMKDVGRQLNNATGVLKIRAKPPARPRILDIGMAPGGFFAAALELNRNAQAVGLTLPISEGGYGSHVPASPDVDVRYLDITMLAADLGVGDIPAECVQPREFLPRQLEPGREFDLVICGGSVVHQHQGPGSREPIRLSMSQQALGLEHLAPGGTMVVLMHKLDAWEAVYMIYTFDKFSKVRLFKPPKAHAKRSSFYMIATGVRSGAGDPEAPEAIKLWRKRWKRSFYTDAESEKINRDEEEPLAEEVLKDFGGDLVRMGRKVWEIQAEALKNAPFIQN</sequence>
<reference evidence="3 4" key="1">
    <citation type="journal article" date="2020" name="Phytopathology">
        <title>Genome Sequence Resources of Colletotrichum truncatum, C. plurivorum, C. musicola, and C. sojae: Four Species Pathogenic to Soybean (Glycine max).</title>
        <authorList>
            <person name="Rogerio F."/>
            <person name="Boufleur T.R."/>
            <person name="Ciampi-Guillardi M."/>
            <person name="Sukno S.A."/>
            <person name="Thon M.R."/>
            <person name="Massola Junior N.S."/>
            <person name="Baroncelli R."/>
        </authorList>
    </citation>
    <scope>NUCLEOTIDE SEQUENCE [LARGE SCALE GENOMIC DNA]</scope>
    <source>
        <strain evidence="3 4">LFN0009</strain>
    </source>
</reference>
<feature type="domain" description="Ribosomal RNA methyltransferase FtsJ" evidence="2">
    <location>
        <begin position="115"/>
        <end position="289"/>
    </location>
</feature>
<dbReference type="SUPFAM" id="SSF53335">
    <property type="entry name" value="S-adenosyl-L-methionine-dependent methyltransferases"/>
    <property type="match status" value="1"/>
</dbReference>
<comment type="caution">
    <text evidence="3">The sequence shown here is derived from an EMBL/GenBank/DDBJ whole genome shotgun (WGS) entry which is preliminary data.</text>
</comment>
<dbReference type="InterPro" id="IPR002877">
    <property type="entry name" value="RNA_MeTrfase_FtsJ_dom"/>
</dbReference>
<evidence type="ECO:0000313" key="4">
    <source>
        <dbReference type="Proteomes" id="UP000652219"/>
    </source>
</evidence>
<evidence type="ECO:0000256" key="1">
    <source>
        <dbReference type="SAM" id="MobiDB-lite"/>
    </source>
</evidence>
<keyword evidence="4" id="KW-1185">Reference proteome</keyword>
<dbReference type="Proteomes" id="UP000652219">
    <property type="component" value="Unassembled WGS sequence"/>
</dbReference>
<feature type="region of interest" description="Disordered" evidence="1">
    <location>
        <begin position="1"/>
        <end position="25"/>
    </location>
</feature>
<dbReference type="InterPro" id="IPR029063">
    <property type="entry name" value="SAM-dependent_MTases_sf"/>
</dbReference>
<dbReference type="EMBL" id="WIGN01000084">
    <property type="protein sequence ID" value="KAF6810643.1"/>
    <property type="molecule type" value="Genomic_DNA"/>
</dbReference>
<dbReference type="GO" id="GO:0032259">
    <property type="term" value="P:methylation"/>
    <property type="evidence" value="ECO:0007669"/>
    <property type="project" value="InterPro"/>
</dbReference>
<evidence type="ECO:0000313" key="3">
    <source>
        <dbReference type="EMBL" id="KAF6810643.1"/>
    </source>
</evidence>
<evidence type="ECO:0000259" key="2">
    <source>
        <dbReference type="Pfam" id="PF01728"/>
    </source>
</evidence>
<dbReference type="AlphaFoldDB" id="A0A8H6JD02"/>
<dbReference type="Gene3D" id="3.40.50.150">
    <property type="entry name" value="Vaccinia Virus protein VP39"/>
    <property type="match status" value="1"/>
</dbReference>
<protein>
    <recommendedName>
        <fullName evidence="2">Ribosomal RNA methyltransferase FtsJ domain-containing protein</fullName>
    </recommendedName>
</protein>
<name>A0A8H6JD02_9PEZI</name>
<gene>
    <name evidence="3" type="ORF">CSOJ01_06203</name>
</gene>
<proteinExistence type="predicted"/>
<dbReference type="Pfam" id="PF01728">
    <property type="entry name" value="FtsJ"/>
    <property type="match status" value="1"/>
</dbReference>
<organism evidence="3 4">
    <name type="scientific">Colletotrichum sojae</name>
    <dbReference type="NCBI Taxonomy" id="2175907"/>
    <lineage>
        <taxon>Eukaryota</taxon>
        <taxon>Fungi</taxon>
        <taxon>Dikarya</taxon>
        <taxon>Ascomycota</taxon>
        <taxon>Pezizomycotina</taxon>
        <taxon>Sordariomycetes</taxon>
        <taxon>Hypocreomycetidae</taxon>
        <taxon>Glomerellales</taxon>
        <taxon>Glomerellaceae</taxon>
        <taxon>Colletotrichum</taxon>
        <taxon>Colletotrichum orchidearum species complex</taxon>
    </lineage>
</organism>
<accession>A0A8H6JD02</accession>